<name>A0A3G9GBH2_9CAUL</name>
<evidence type="ECO:0000313" key="1">
    <source>
        <dbReference type="EMBL" id="BBF81929.1"/>
    </source>
</evidence>
<reference evidence="2" key="1">
    <citation type="journal article" date="2017" name="Biotechnol. Biofuels">
        <title>Evaluation of environmental bacterial communities as a factor affecting the growth of duckweed Lemna minor.</title>
        <authorList>
            <person name="Ishizawa H."/>
            <person name="Kuroda M."/>
            <person name="Morikawa M."/>
            <person name="Ike M."/>
        </authorList>
    </citation>
    <scope>NUCLEOTIDE SEQUENCE [LARGE SCALE GENOMIC DNA]</scope>
    <source>
        <strain evidence="2">M6</strain>
    </source>
</reference>
<dbReference type="Proteomes" id="UP000278756">
    <property type="component" value="Chromosome 2"/>
</dbReference>
<protein>
    <submittedName>
        <fullName evidence="1">Uncharacterized protein</fullName>
    </submittedName>
</protein>
<accession>A0A3G9GBH2</accession>
<dbReference type="EMBL" id="AP018828">
    <property type="protein sequence ID" value="BBF81929.1"/>
    <property type="molecule type" value="Genomic_DNA"/>
</dbReference>
<dbReference type="AlphaFoldDB" id="A0A3G9GBH2"/>
<sequence>MVACSSLIGWGYIMTNRILFAFVCVIAFYTSVANLSQGQGVFDRAQAQVKTEDAEKAEKVKKEKEQYNSINWPPSFQDGVVCYFNTTYDRKEGDINQSPGNYSPDMGSEDLRKAVEVVQTSWFRRSACMRDIRRTNALLSSVGAVGYLASKDNVTPAMSNGFATLALAAVINDQLRSVSPLSRFYTGAVTGTHLASRRNTFVKQRVEQLNYVVLSDVSGCKNTLGLQEKAKKLTAAANSILNNKPGSDQVPELVNKFKLNVDDFKRWCDNYQITRSNFVLFKNSQGDILNKFNGDRVGAWLRYKQFVNTVGQENRPTAYSALSRIITTPFDVASKLLGGGDDSLVLRNAGTVQSKSVMAMEMPLLNLQAISIPKPGRASYSIELDYQQTRDALQPYFDLYCAKGKSGAATKACKDYNNLNVSAELISNAKEWHHADAKWRKIDAYFTELQTENARRFLWINLDNGTASVGVESLTATDATAGSKPQP</sequence>
<reference evidence="2" key="2">
    <citation type="journal article" date="2017" name="Plant Physiol. Biochem.">
        <title>Differential oxidative and antioxidative response of duckweed Lemna minor toward plant growth promoting/inhibiting bacteria.</title>
        <authorList>
            <person name="Ishizawa H."/>
            <person name="Kuroda M."/>
            <person name="Morikawa M."/>
            <person name="Ike M."/>
        </authorList>
    </citation>
    <scope>NUCLEOTIDE SEQUENCE [LARGE SCALE GENOMIC DNA]</scope>
    <source>
        <strain evidence="2">M6</strain>
    </source>
</reference>
<gene>
    <name evidence="1" type="ORF">EM6_2545</name>
</gene>
<proteinExistence type="predicted"/>
<evidence type="ECO:0000313" key="2">
    <source>
        <dbReference type="Proteomes" id="UP000278756"/>
    </source>
</evidence>
<organism evidence="1 2">
    <name type="scientific">Asticcacaulis excentricus</name>
    <dbReference type="NCBI Taxonomy" id="78587"/>
    <lineage>
        <taxon>Bacteria</taxon>
        <taxon>Pseudomonadati</taxon>
        <taxon>Pseudomonadota</taxon>
        <taxon>Alphaproteobacteria</taxon>
        <taxon>Caulobacterales</taxon>
        <taxon>Caulobacteraceae</taxon>
        <taxon>Asticcacaulis</taxon>
    </lineage>
</organism>